<dbReference type="AlphaFoldDB" id="A0A3F3PT04"/>
<gene>
    <name evidence="2" type="ORF">BDQ94DRAFT_149431</name>
</gene>
<dbReference type="Proteomes" id="UP000253729">
    <property type="component" value="Unassembled WGS sequence"/>
</dbReference>
<keyword evidence="3" id="KW-1185">Reference proteome</keyword>
<feature type="region of interest" description="Disordered" evidence="1">
    <location>
        <begin position="1"/>
        <end position="57"/>
    </location>
</feature>
<evidence type="ECO:0000313" key="2">
    <source>
        <dbReference type="EMBL" id="RDH30039.1"/>
    </source>
</evidence>
<accession>A0A3F3PT04</accession>
<reference evidence="2 3" key="1">
    <citation type="submission" date="2018-07" db="EMBL/GenBank/DDBJ databases">
        <title>The genomes of Aspergillus section Nigri reveals drivers in fungal speciation.</title>
        <authorList>
            <consortium name="DOE Joint Genome Institute"/>
            <person name="Vesth T.C."/>
            <person name="Nybo J."/>
            <person name="Theobald S."/>
            <person name="Brandl J."/>
            <person name="Frisvad J.C."/>
            <person name="Nielsen K.F."/>
            <person name="Lyhne E.K."/>
            <person name="Kogle M.E."/>
            <person name="Kuo A."/>
            <person name="Riley R."/>
            <person name="Clum A."/>
            <person name="Nolan M."/>
            <person name="Lipzen A."/>
            <person name="Salamov A."/>
            <person name="Henrissat B."/>
            <person name="Wiebenga A."/>
            <person name="De vries R.P."/>
            <person name="Grigoriev I.V."/>
            <person name="Mortensen U.H."/>
            <person name="Andersen M.R."/>
            <person name="Baker S.E."/>
        </authorList>
    </citation>
    <scope>NUCLEOTIDE SEQUENCE [LARGE SCALE GENOMIC DNA]</scope>
    <source>
        <strain evidence="2 3">CBS 139.54b</strain>
    </source>
</reference>
<sequence>MSSVGGANDLPGLRGKPVVSKGSRWSGSDEQRRNASDAVKRRGDDIYERGERLTGGV</sequence>
<feature type="compositionally biased region" description="Basic and acidic residues" evidence="1">
    <location>
        <begin position="27"/>
        <end position="57"/>
    </location>
</feature>
<dbReference type="EMBL" id="KZ852063">
    <property type="protein sequence ID" value="RDH30039.1"/>
    <property type="molecule type" value="Genomic_DNA"/>
</dbReference>
<protein>
    <submittedName>
        <fullName evidence="2">Uncharacterized protein</fullName>
    </submittedName>
</protein>
<dbReference type="RefSeq" id="XP_026623061.1">
    <property type="nucleotide sequence ID" value="XM_026767379.1"/>
</dbReference>
<evidence type="ECO:0000256" key="1">
    <source>
        <dbReference type="SAM" id="MobiDB-lite"/>
    </source>
</evidence>
<proteinExistence type="predicted"/>
<organism evidence="2 3">
    <name type="scientific">Aspergillus welwitschiae</name>
    <dbReference type="NCBI Taxonomy" id="1341132"/>
    <lineage>
        <taxon>Eukaryota</taxon>
        <taxon>Fungi</taxon>
        <taxon>Dikarya</taxon>
        <taxon>Ascomycota</taxon>
        <taxon>Pezizomycotina</taxon>
        <taxon>Eurotiomycetes</taxon>
        <taxon>Eurotiomycetidae</taxon>
        <taxon>Eurotiales</taxon>
        <taxon>Aspergillaceae</taxon>
        <taxon>Aspergillus</taxon>
        <taxon>Aspergillus subgen. Circumdati</taxon>
    </lineage>
</organism>
<dbReference type="GeneID" id="38135735"/>
<evidence type="ECO:0000313" key="3">
    <source>
        <dbReference type="Proteomes" id="UP000253729"/>
    </source>
</evidence>
<name>A0A3F3PT04_9EURO</name>